<evidence type="ECO:0000313" key="2">
    <source>
        <dbReference type="EMBL" id="GAA1843463.1"/>
    </source>
</evidence>
<sequence>MRSAGGWCAGTRVAATVVRTRPTPGEDPMTSTIDGPPESRSPGISRRSALRGLALGGATVAVAGTGLLSYRVYDSAVLDPGGGPAHEPWREWRDIPGPRGAVAAAVLAASPHNTQPWDFVVTGDGIDLYADPARGTGSVDPFDRERYVGLGCALENLVLGCGPRGLRPTPTLLPDGPGGLRVAHVGLAPAAPSTDPLHDVIDRRHTNRGPYRPVPVPPAALAALAGPGETGGNLQWIADPGPRAELGRLLVDAAEALCADEQQSLDNFAWFRAGNDDEQRHRDGLVLDGQGLGPLELGIAKLLPPYSRTAGDRFWIDRTRDVHTATAAAYGVITTATPDDRRAQLEAGRLLQRIHLRATAAGIALQHMNQVTERIDREASTGARATFAPRFAALLPPGAHPLLTFRVGYPVREARPTPRRSVAMVTR</sequence>
<proteinExistence type="predicted"/>
<protein>
    <submittedName>
        <fullName evidence="2">Nitroreductase family protein</fullName>
    </submittedName>
</protein>
<dbReference type="EMBL" id="BAAAQK010000005">
    <property type="protein sequence ID" value="GAA1843463.1"/>
    <property type="molecule type" value="Genomic_DNA"/>
</dbReference>
<accession>A0ABN2MZF1</accession>
<dbReference type="NCBIfam" id="NF047509">
    <property type="entry name" value="Rv3131_FMN_oxido"/>
    <property type="match status" value="1"/>
</dbReference>
<name>A0ABN2MZF1_9PSEU</name>
<dbReference type="Proteomes" id="UP001500449">
    <property type="component" value="Unassembled WGS sequence"/>
</dbReference>
<gene>
    <name evidence="2" type="ORF">GCM10009836_23530</name>
</gene>
<reference evidence="2 3" key="1">
    <citation type="journal article" date="2019" name="Int. J. Syst. Evol. Microbiol.">
        <title>The Global Catalogue of Microorganisms (GCM) 10K type strain sequencing project: providing services to taxonomists for standard genome sequencing and annotation.</title>
        <authorList>
            <consortium name="The Broad Institute Genomics Platform"/>
            <consortium name="The Broad Institute Genome Sequencing Center for Infectious Disease"/>
            <person name="Wu L."/>
            <person name="Ma J."/>
        </authorList>
    </citation>
    <scope>NUCLEOTIDE SEQUENCE [LARGE SCALE GENOMIC DNA]</scope>
    <source>
        <strain evidence="2 3">JCM 16009</strain>
    </source>
</reference>
<feature type="region of interest" description="Disordered" evidence="1">
    <location>
        <begin position="18"/>
        <end position="44"/>
    </location>
</feature>
<dbReference type="SUPFAM" id="SSF55469">
    <property type="entry name" value="FMN-dependent nitroreductase-like"/>
    <property type="match status" value="2"/>
</dbReference>
<evidence type="ECO:0000256" key="1">
    <source>
        <dbReference type="SAM" id="MobiDB-lite"/>
    </source>
</evidence>
<keyword evidence="3" id="KW-1185">Reference proteome</keyword>
<comment type="caution">
    <text evidence="2">The sequence shown here is derived from an EMBL/GenBank/DDBJ whole genome shotgun (WGS) entry which is preliminary data.</text>
</comment>
<evidence type="ECO:0000313" key="3">
    <source>
        <dbReference type="Proteomes" id="UP001500449"/>
    </source>
</evidence>
<dbReference type="InterPro" id="IPR000415">
    <property type="entry name" value="Nitroreductase-like"/>
</dbReference>
<organism evidence="2 3">
    <name type="scientific">Pseudonocardia ailaonensis</name>
    <dbReference type="NCBI Taxonomy" id="367279"/>
    <lineage>
        <taxon>Bacteria</taxon>
        <taxon>Bacillati</taxon>
        <taxon>Actinomycetota</taxon>
        <taxon>Actinomycetes</taxon>
        <taxon>Pseudonocardiales</taxon>
        <taxon>Pseudonocardiaceae</taxon>
        <taxon>Pseudonocardia</taxon>
    </lineage>
</organism>
<dbReference type="Gene3D" id="3.40.109.10">
    <property type="entry name" value="NADH Oxidase"/>
    <property type="match status" value="1"/>
</dbReference>